<reference evidence="1 2" key="1">
    <citation type="submission" date="2016-11" db="EMBL/GenBank/DDBJ databases">
        <authorList>
            <person name="Jaros S."/>
            <person name="Januszkiewicz K."/>
            <person name="Wedrychowicz H."/>
        </authorList>
    </citation>
    <scope>NUCLEOTIDE SEQUENCE [LARGE SCALE GENOMIC DNA]</scope>
    <source>
        <strain evidence="1 2">DSM 16010</strain>
    </source>
</reference>
<dbReference type="Proteomes" id="UP000184206">
    <property type="component" value="Unassembled WGS sequence"/>
</dbReference>
<dbReference type="AlphaFoldDB" id="A0A1M7KIC2"/>
<gene>
    <name evidence="1" type="ORF">SAMN02745189_02555</name>
</gene>
<dbReference type="EMBL" id="FRCF01000018">
    <property type="protein sequence ID" value="SHM65111.1"/>
    <property type="molecule type" value="Genomic_DNA"/>
</dbReference>
<evidence type="ECO:0000313" key="1">
    <source>
        <dbReference type="EMBL" id="SHM65111.1"/>
    </source>
</evidence>
<keyword evidence="2" id="KW-1185">Reference proteome</keyword>
<accession>A0A1M7KIC2</accession>
<evidence type="ECO:0008006" key="3">
    <source>
        <dbReference type="Google" id="ProtNLM"/>
    </source>
</evidence>
<organism evidence="1 2">
    <name type="scientific">Lacicoccus alkaliphilus DSM 16010</name>
    <dbReference type="NCBI Taxonomy" id="1123231"/>
    <lineage>
        <taxon>Bacteria</taxon>
        <taxon>Bacillati</taxon>
        <taxon>Bacillota</taxon>
        <taxon>Bacilli</taxon>
        <taxon>Bacillales</taxon>
        <taxon>Salinicoccaceae</taxon>
        <taxon>Lacicoccus</taxon>
    </lineage>
</organism>
<dbReference type="OrthoDB" id="2390047at2"/>
<sequence length="134" mass="14045">MDDQKFPQGTTINGFFTKIVSLMFICSAFASGVDAASAQAGKADGMTHEKVGAADVYLDSSILSSNGSATVFGSTIPGAHLEVKHPSGTTYRTIADATGHFKISGLPSMNTGDTIDIIASAQDLKISEHLQYDR</sequence>
<proteinExistence type="predicted"/>
<name>A0A1M7KIC2_9BACL</name>
<evidence type="ECO:0000313" key="2">
    <source>
        <dbReference type="Proteomes" id="UP000184206"/>
    </source>
</evidence>
<protein>
    <recommendedName>
        <fullName evidence="3">Bacterial Ig domain-containing protein</fullName>
    </recommendedName>
</protein>
<dbReference type="RefSeq" id="WP_072710947.1">
    <property type="nucleotide sequence ID" value="NZ_FRCF01000018.1"/>
</dbReference>